<organism evidence="10 11">
    <name type="scientific">Protopolystoma xenopodis</name>
    <dbReference type="NCBI Taxonomy" id="117903"/>
    <lineage>
        <taxon>Eukaryota</taxon>
        <taxon>Metazoa</taxon>
        <taxon>Spiralia</taxon>
        <taxon>Lophotrochozoa</taxon>
        <taxon>Platyhelminthes</taxon>
        <taxon>Monogenea</taxon>
        <taxon>Polyopisthocotylea</taxon>
        <taxon>Polystomatidea</taxon>
        <taxon>Polystomatidae</taxon>
        <taxon>Protopolystoma</taxon>
    </lineage>
</organism>
<protein>
    <recommendedName>
        <fullName evidence="8">ATP synthase peripheral stalk subunit OSCP, mitochondrial</fullName>
    </recommendedName>
    <alternativeName>
        <fullName evidence="9">ATP synthase subunit O</fullName>
    </alternativeName>
</protein>
<comment type="subunit">
    <text evidence="7">Component of the ATP synthase complex composed at least of ATP5F1A/subunit alpha, ATP5F1B/subunit beta, ATP5MC1/subunit c (homooctomer), MT-ATP6/subunit a, MT-ATP8/subunit 8, ATP5ME/subunit e, ATP5MF/subunit f, ATP5MG/subunit g, ATP5MK/subunit k, ATP5MJ/subunit j, ATP5F1C/subunit gamma, ATP5F1D/subunit delta, ATP5F1E/subunit epsilon, ATP5PF/subunit F6, ATP5PB/subunit b, ATP5PD/subunit d, ATP5PO/subunit OSCP. ATP synthase complex consists of a soluble F(1) head domain (subunits alpha(3) and beta(3)) - the catalytic core - and a membrane F(0) domain - the membrane proton channel (subunits c, a, 8, e, f, g, k and j). These two domains are linked by a central stalk (subunits gamma, delta, and epsilon) rotating inside the F1 region and a stationary peripheral stalk (subunits F6, b, d, and OSCP).</text>
</comment>
<evidence type="ECO:0000313" key="11">
    <source>
        <dbReference type="Proteomes" id="UP000784294"/>
    </source>
</evidence>
<keyword evidence="11" id="KW-1185">Reference proteome</keyword>
<evidence type="ECO:0000256" key="5">
    <source>
        <dbReference type="ARBA" id="ARBA00023136"/>
    </source>
</evidence>
<evidence type="ECO:0000256" key="4">
    <source>
        <dbReference type="ARBA" id="ARBA00023065"/>
    </source>
</evidence>
<evidence type="ECO:0000256" key="7">
    <source>
        <dbReference type="ARBA" id="ARBA00064647"/>
    </source>
</evidence>
<evidence type="ECO:0000256" key="9">
    <source>
        <dbReference type="ARBA" id="ARBA00078525"/>
    </source>
</evidence>
<dbReference type="PROSITE" id="PS00389">
    <property type="entry name" value="ATPASE_DELTA"/>
    <property type="match status" value="1"/>
</dbReference>
<dbReference type="GO" id="GO:0016020">
    <property type="term" value="C:membrane"/>
    <property type="evidence" value="ECO:0007669"/>
    <property type="project" value="UniProtKB-SubCell"/>
</dbReference>
<keyword evidence="4" id="KW-0406">Ion transport</keyword>
<dbReference type="EMBL" id="CAAALY010059520">
    <property type="protein sequence ID" value="VEL23005.1"/>
    <property type="molecule type" value="Genomic_DNA"/>
</dbReference>
<keyword evidence="6" id="KW-0066">ATP synthesis</keyword>
<keyword evidence="2" id="KW-0813">Transport</keyword>
<dbReference type="InterPro" id="IPR000711">
    <property type="entry name" value="ATPase_OSCP/dsu"/>
</dbReference>
<proteinExistence type="predicted"/>
<dbReference type="Pfam" id="PF00213">
    <property type="entry name" value="OSCP"/>
    <property type="match status" value="1"/>
</dbReference>
<keyword evidence="3" id="KW-0375">Hydrogen ion transport</keyword>
<sequence>MAENGRLRLLERVIDAFEDMMRGHRNEVLCIVTTAKPLDNSSQGEVTSVIKSMLKPDQKLNLKLEIKPSIIGGMIVRIGDKYVDMSISKRIETLERLIKEPT</sequence>
<evidence type="ECO:0000256" key="1">
    <source>
        <dbReference type="ARBA" id="ARBA00004370"/>
    </source>
</evidence>
<evidence type="ECO:0000256" key="6">
    <source>
        <dbReference type="ARBA" id="ARBA00023310"/>
    </source>
</evidence>
<dbReference type="PANTHER" id="PTHR11910">
    <property type="entry name" value="ATP SYNTHASE DELTA CHAIN"/>
    <property type="match status" value="1"/>
</dbReference>
<name>A0A448WXS2_9PLAT</name>
<accession>A0A448WXS2</accession>
<evidence type="ECO:0000256" key="8">
    <source>
        <dbReference type="ARBA" id="ARBA00073432"/>
    </source>
</evidence>
<comment type="caution">
    <text evidence="10">The sequence shown here is derived from an EMBL/GenBank/DDBJ whole genome shotgun (WGS) entry which is preliminary data.</text>
</comment>
<dbReference type="GO" id="GO:0046933">
    <property type="term" value="F:proton-transporting ATP synthase activity, rotational mechanism"/>
    <property type="evidence" value="ECO:0007669"/>
    <property type="project" value="InterPro"/>
</dbReference>
<evidence type="ECO:0000313" key="10">
    <source>
        <dbReference type="EMBL" id="VEL23005.1"/>
    </source>
</evidence>
<gene>
    <name evidence="10" type="ORF">PXEA_LOCUS16445</name>
</gene>
<reference evidence="10" key="1">
    <citation type="submission" date="2018-11" db="EMBL/GenBank/DDBJ databases">
        <authorList>
            <consortium name="Pathogen Informatics"/>
        </authorList>
    </citation>
    <scope>NUCLEOTIDE SEQUENCE</scope>
</reference>
<evidence type="ECO:0000256" key="3">
    <source>
        <dbReference type="ARBA" id="ARBA00022781"/>
    </source>
</evidence>
<dbReference type="PRINTS" id="PR00125">
    <property type="entry name" value="ATPASEDELTA"/>
</dbReference>
<dbReference type="OrthoDB" id="1262810at2759"/>
<keyword evidence="5" id="KW-0472">Membrane</keyword>
<dbReference type="AlphaFoldDB" id="A0A448WXS2"/>
<dbReference type="InterPro" id="IPR020781">
    <property type="entry name" value="ATPase_OSCP/d_CS"/>
</dbReference>
<dbReference type="NCBIfam" id="TIGR01145">
    <property type="entry name" value="ATP_synt_delta"/>
    <property type="match status" value="1"/>
</dbReference>
<dbReference type="Proteomes" id="UP000784294">
    <property type="component" value="Unassembled WGS sequence"/>
</dbReference>
<evidence type="ECO:0000256" key="2">
    <source>
        <dbReference type="ARBA" id="ARBA00022448"/>
    </source>
</evidence>
<comment type="subcellular location">
    <subcellularLocation>
        <location evidence="1">Membrane</location>
    </subcellularLocation>
</comment>